<feature type="binding site" evidence="6">
    <location>
        <position position="85"/>
    </location>
    <ligand>
        <name>[4Fe-4S] cluster</name>
        <dbReference type="ChEBI" id="CHEBI:49883"/>
        <note>4Fe-4S-S-AdoMet</note>
    </ligand>
</feature>
<dbReference type="CDD" id="cd01335">
    <property type="entry name" value="Radical_SAM"/>
    <property type="match status" value="1"/>
</dbReference>
<dbReference type="InterPro" id="IPR058240">
    <property type="entry name" value="rSAM_sf"/>
</dbReference>
<dbReference type="SUPFAM" id="SSF102114">
    <property type="entry name" value="Radical SAM enzymes"/>
    <property type="match status" value="1"/>
</dbReference>
<keyword evidence="8" id="KW-0456">Lyase</keyword>
<evidence type="ECO:0000313" key="8">
    <source>
        <dbReference type="EMBL" id="CCJ33273.1"/>
    </source>
</evidence>
<dbReference type="Proteomes" id="UP000007652">
    <property type="component" value="Unassembled WGS sequence"/>
</dbReference>
<dbReference type="NCBIfam" id="TIGR04337">
    <property type="entry name" value="AmmeMemoSam_rS"/>
    <property type="match status" value="1"/>
</dbReference>
<dbReference type="InterPro" id="IPR034457">
    <property type="entry name" value="Organic_radical-activating"/>
</dbReference>
<dbReference type="PANTHER" id="PTHR30352:SF5">
    <property type="entry name" value="PYRUVATE FORMATE-LYASE 1-ACTIVATING ENZYME"/>
    <property type="match status" value="1"/>
</dbReference>
<dbReference type="EMBL" id="CAKP01000066">
    <property type="protein sequence ID" value="CCJ33273.1"/>
    <property type="molecule type" value="Genomic_DNA"/>
</dbReference>
<dbReference type="InterPro" id="IPR016431">
    <property type="entry name" value="Pyrv-formate_lyase-activ_prd"/>
</dbReference>
<evidence type="ECO:0000256" key="6">
    <source>
        <dbReference type="PIRSR" id="PIRSR004869-50"/>
    </source>
</evidence>
<name>I7KTW1_9CLOT</name>
<evidence type="ECO:0000256" key="5">
    <source>
        <dbReference type="ARBA" id="ARBA00023014"/>
    </source>
</evidence>
<dbReference type="GO" id="GO:0016829">
    <property type="term" value="F:lyase activity"/>
    <property type="evidence" value="ECO:0007669"/>
    <property type="project" value="UniProtKB-KW"/>
</dbReference>
<feature type="binding site" evidence="6">
    <location>
        <position position="88"/>
    </location>
    <ligand>
        <name>[4Fe-4S] cluster</name>
        <dbReference type="ChEBI" id="CHEBI:49883"/>
        <note>4Fe-4S-S-AdoMet</note>
    </ligand>
</feature>
<dbReference type="InterPro" id="IPR007197">
    <property type="entry name" value="rSAM"/>
</dbReference>
<organism evidence="8 9">
    <name type="scientific">Caloramator australicus RC3</name>
    <dbReference type="NCBI Taxonomy" id="857293"/>
    <lineage>
        <taxon>Bacteria</taxon>
        <taxon>Bacillati</taxon>
        <taxon>Bacillota</taxon>
        <taxon>Clostridia</taxon>
        <taxon>Eubacteriales</taxon>
        <taxon>Clostridiaceae</taxon>
        <taxon>Caloramator</taxon>
    </lineage>
</organism>
<dbReference type="Pfam" id="PF04055">
    <property type="entry name" value="Radical_SAM"/>
    <property type="match status" value="1"/>
</dbReference>
<protein>
    <submittedName>
        <fullName evidence="8">Pyruvate-formate lyase-activating enzyme</fullName>
    </submittedName>
</protein>
<dbReference type="OrthoDB" id="9778883at2"/>
<dbReference type="SFLD" id="SFLDG01101">
    <property type="entry name" value="Uncharacterised_Radical_SAM_Su"/>
    <property type="match status" value="1"/>
</dbReference>
<keyword evidence="2 6" id="KW-0949">S-adenosyl-L-methionine</keyword>
<keyword evidence="9" id="KW-1185">Reference proteome</keyword>
<dbReference type="SFLD" id="SFLDS00029">
    <property type="entry name" value="Radical_SAM"/>
    <property type="match status" value="1"/>
</dbReference>
<dbReference type="AlphaFoldDB" id="I7KTW1"/>
<keyword evidence="5 6" id="KW-0411">Iron-sulfur</keyword>
<dbReference type="InterPro" id="IPR027596">
    <property type="entry name" value="AmmeMemoSam_rS"/>
</dbReference>
<keyword evidence="1" id="KW-0004">4Fe-4S</keyword>
<evidence type="ECO:0000256" key="1">
    <source>
        <dbReference type="ARBA" id="ARBA00022485"/>
    </source>
</evidence>
<dbReference type="RefSeq" id="WP_008908543.1">
    <property type="nucleotide sequence ID" value="NZ_CAKP01000066.1"/>
</dbReference>
<dbReference type="InterPro" id="IPR006638">
    <property type="entry name" value="Elp3/MiaA/NifB-like_rSAM"/>
</dbReference>
<dbReference type="InterPro" id="IPR013785">
    <property type="entry name" value="Aldolase_TIM"/>
</dbReference>
<reference evidence="8 9" key="1">
    <citation type="journal article" date="2011" name="J. Bacteriol.">
        <title>Draft genome sequence of Caloramator australicus strain RC3T, a thermoanaerobe from the Great Artesian Basin of Australia.</title>
        <authorList>
            <person name="Ogg C.D."/>
            <person name="Patel B.K.C."/>
        </authorList>
    </citation>
    <scope>NUCLEOTIDE SEQUENCE [LARGE SCALE GENOMIC DNA]</scope>
    <source>
        <strain evidence="8 9">RC3</strain>
    </source>
</reference>
<gene>
    <name evidence="8" type="ORF">CAAU_1189</name>
</gene>
<evidence type="ECO:0000256" key="3">
    <source>
        <dbReference type="ARBA" id="ARBA00022723"/>
    </source>
</evidence>
<evidence type="ECO:0000256" key="4">
    <source>
        <dbReference type="ARBA" id="ARBA00023004"/>
    </source>
</evidence>
<evidence type="ECO:0000256" key="2">
    <source>
        <dbReference type="ARBA" id="ARBA00022691"/>
    </source>
</evidence>
<dbReference type="PROSITE" id="PS51918">
    <property type="entry name" value="RADICAL_SAM"/>
    <property type="match status" value="1"/>
</dbReference>
<dbReference type="GO" id="GO:0051539">
    <property type="term" value="F:4 iron, 4 sulfur cluster binding"/>
    <property type="evidence" value="ECO:0007669"/>
    <property type="project" value="UniProtKB-KW"/>
</dbReference>
<dbReference type="GO" id="GO:0046872">
    <property type="term" value="F:metal ion binding"/>
    <property type="evidence" value="ECO:0007669"/>
    <property type="project" value="UniProtKB-KW"/>
</dbReference>
<dbReference type="eggNOG" id="COG1180">
    <property type="taxonomic scope" value="Bacteria"/>
</dbReference>
<sequence>MREAQFYNKIEDLIFCNLCPHGCKLSEGQNGTCRVRKVIDGKLYSLNYGKISAINLDPIEKKPLYHYKPGSLILSVGSVGCNFSCGFCQNFTISQTGETFFTTFISPEELISIALKYKEKGNIGIAFTYNEPSIFYEYIYDTITLLKDELDIILVSNGYVNQSPLKDIIKHVKAINFDLKAYNEDFYEKICHGSLEPVLKSIEIAYNYTHVEITTLIIPGLNDSEEEIDKLSLWISKLSPNIPLHLTRYFPNYKFQIEATPIETLVKLQRIAKKHLNFVYLGNVLLPSNTVCPNCNKTLIKRNGFEVQSFMTSNQCPFCSFEIEYIKI</sequence>
<dbReference type="PIRSF" id="PIRSF004869">
    <property type="entry name" value="PflX_prd"/>
    <property type="match status" value="1"/>
</dbReference>
<keyword evidence="8" id="KW-0670">Pyruvate</keyword>
<evidence type="ECO:0000259" key="7">
    <source>
        <dbReference type="PROSITE" id="PS51918"/>
    </source>
</evidence>
<accession>I7KTW1</accession>
<keyword evidence="4 6" id="KW-0408">Iron</keyword>
<comment type="cofactor">
    <cofactor evidence="6">
        <name>[4Fe-4S] cluster</name>
        <dbReference type="ChEBI" id="CHEBI:49883"/>
    </cofactor>
    <text evidence="6">Binds 1 [4Fe-4S] cluster. The cluster is coordinated with 3 cysteines and an exchangeable S-adenosyl-L-methionine.</text>
</comment>
<feature type="binding site" evidence="6">
    <location>
        <position position="81"/>
    </location>
    <ligand>
        <name>[4Fe-4S] cluster</name>
        <dbReference type="ChEBI" id="CHEBI:49883"/>
        <note>4Fe-4S-S-AdoMet</note>
    </ligand>
</feature>
<keyword evidence="3 6" id="KW-0479">Metal-binding</keyword>
<evidence type="ECO:0000313" key="9">
    <source>
        <dbReference type="Proteomes" id="UP000007652"/>
    </source>
</evidence>
<dbReference type="PANTHER" id="PTHR30352">
    <property type="entry name" value="PYRUVATE FORMATE-LYASE-ACTIVATING ENZYME"/>
    <property type="match status" value="1"/>
</dbReference>
<dbReference type="Gene3D" id="3.20.20.70">
    <property type="entry name" value="Aldolase class I"/>
    <property type="match status" value="1"/>
</dbReference>
<feature type="domain" description="Radical SAM core" evidence="7">
    <location>
        <begin position="66"/>
        <end position="281"/>
    </location>
</feature>
<proteinExistence type="predicted"/>
<comment type="caution">
    <text evidence="8">The sequence shown here is derived from an EMBL/GenBank/DDBJ whole genome shotgun (WGS) entry which is preliminary data.</text>
</comment>
<dbReference type="STRING" id="857293.CAAU_1189"/>
<dbReference type="SMART" id="SM00729">
    <property type="entry name" value="Elp3"/>
    <property type="match status" value="1"/>
</dbReference>